<evidence type="ECO:0000256" key="2">
    <source>
        <dbReference type="ARBA" id="ARBA00022679"/>
    </source>
</evidence>
<keyword evidence="3 5" id="KW-0547">Nucleotide-binding</keyword>
<comment type="similarity">
    <text evidence="5">Belongs to the pyruvate, phosphate/water dikinase regulatory protein family. PSRP subfamily.</text>
</comment>
<feature type="binding site" evidence="5">
    <location>
        <begin position="156"/>
        <end position="163"/>
    </location>
    <ligand>
        <name>ADP</name>
        <dbReference type="ChEBI" id="CHEBI:456216"/>
    </ligand>
</feature>
<sequence length="275" mass="31169">MTTHSQIRRPAFFISDRTGITSENVGDALLEQFDGIKFKRATYPFIDTQEKAHALVHIINKSAEESGIRPLIFSSISNNEVREIVKTAQGLHLSYFDAFLGELERELGVSARHSVQSRVHNVEKYDARMEAVNFALNHDDGVSDRDLKEADVILMGVSRSGKTPTCLYLALQYGIRAANYPLTPDDLDTTDLPRMVKPYKHKLFGLTIQPERLHDIRQERRPNSTYASLSTCRSEVAEAQAMFRRHGVPHTNTTHKSVEELAVSIMQACQLKRRF</sequence>
<name>F0EWB2_9NEIS</name>
<proteinExistence type="inferred from homology"/>
<comment type="catalytic activity">
    <reaction evidence="5">
        <text>[pyruvate, water dikinase]-phosphate + phosphate + H(+) = [pyruvate, water dikinase] + diphosphate</text>
        <dbReference type="Rhea" id="RHEA:48580"/>
        <dbReference type="Rhea" id="RHEA-COMP:11425"/>
        <dbReference type="Rhea" id="RHEA-COMP:11426"/>
        <dbReference type="ChEBI" id="CHEBI:15378"/>
        <dbReference type="ChEBI" id="CHEBI:33019"/>
        <dbReference type="ChEBI" id="CHEBI:43176"/>
        <dbReference type="ChEBI" id="CHEBI:43474"/>
        <dbReference type="ChEBI" id="CHEBI:68546"/>
        <dbReference type="EC" id="2.7.4.28"/>
    </reaction>
</comment>
<dbReference type="InterPro" id="IPR026530">
    <property type="entry name" value="PSRP"/>
</dbReference>
<keyword evidence="2 5" id="KW-0808">Transferase</keyword>
<comment type="catalytic activity">
    <reaction evidence="5">
        <text>[pyruvate, water dikinase] + ADP = [pyruvate, water dikinase]-phosphate + AMP + H(+)</text>
        <dbReference type="Rhea" id="RHEA:46020"/>
        <dbReference type="Rhea" id="RHEA-COMP:11425"/>
        <dbReference type="Rhea" id="RHEA-COMP:11426"/>
        <dbReference type="ChEBI" id="CHEBI:15378"/>
        <dbReference type="ChEBI" id="CHEBI:43176"/>
        <dbReference type="ChEBI" id="CHEBI:68546"/>
        <dbReference type="ChEBI" id="CHEBI:456215"/>
        <dbReference type="ChEBI" id="CHEBI:456216"/>
        <dbReference type="EC" id="2.7.11.33"/>
    </reaction>
</comment>
<dbReference type="EC" id="2.7.11.33" evidence="5"/>
<dbReference type="PANTHER" id="PTHR31756:SF3">
    <property type="entry name" value="PYRUVATE, PHOSPHATE DIKINASE REGULATORY PROTEIN 1, CHLOROPLASTIC"/>
    <property type="match status" value="1"/>
</dbReference>
<dbReference type="AlphaFoldDB" id="F0EWB2"/>
<dbReference type="GO" id="GO:0016776">
    <property type="term" value="F:phosphotransferase activity, phosphate group as acceptor"/>
    <property type="evidence" value="ECO:0007669"/>
    <property type="project" value="UniProtKB-UniRule"/>
</dbReference>
<dbReference type="PANTHER" id="PTHR31756">
    <property type="entry name" value="PYRUVATE, PHOSPHATE DIKINASE REGULATORY PROTEIN 1, CHLOROPLASTIC"/>
    <property type="match status" value="1"/>
</dbReference>
<evidence type="ECO:0000256" key="1">
    <source>
        <dbReference type="ARBA" id="ARBA00022527"/>
    </source>
</evidence>
<comment type="function">
    <text evidence="5">Bifunctional serine/threonine kinase and phosphorylase involved in the regulation of the phosphoenolpyruvate synthase (PEPS) by catalyzing its phosphorylation/dephosphorylation.</text>
</comment>
<gene>
    <name evidence="6" type="ORF">HMPREF9098_0146</name>
</gene>
<dbReference type="GO" id="GO:0004674">
    <property type="term" value="F:protein serine/threonine kinase activity"/>
    <property type="evidence" value="ECO:0007669"/>
    <property type="project" value="UniProtKB-UniRule"/>
</dbReference>
<dbReference type="Proteomes" id="UP000004088">
    <property type="component" value="Unassembled WGS sequence"/>
</dbReference>
<keyword evidence="7" id="KW-1185">Reference proteome</keyword>
<evidence type="ECO:0000313" key="7">
    <source>
        <dbReference type="Proteomes" id="UP000004088"/>
    </source>
</evidence>
<keyword evidence="4 5" id="KW-0418">Kinase</keyword>
<dbReference type="STRING" id="888741.HMPREF9098_0146"/>
<dbReference type="HOGENOM" id="CLU_046206_1_0_4"/>
<evidence type="ECO:0000256" key="3">
    <source>
        <dbReference type="ARBA" id="ARBA00022741"/>
    </source>
</evidence>
<accession>F0EWB2</accession>
<evidence type="ECO:0000256" key="4">
    <source>
        <dbReference type="ARBA" id="ARBA00022777"/>
    </source>
</evidence>
<dbReference type="EMBL" id="AEWV01000003">
    <property type="protein sequence ID" value="EGC18484.1"/>
    <property type="molecule type" value="Genomic_DNA"/>
</dbReference>
<dbReference type="HAMAP" id="MF_01062">
    <property type="entry name" value="PSRP"/>
    <property type="match status" value="1"/>
</dbReference>
<dbReference type="InterPro" id="IPR005177">
    <property type="entry name" value="Kinase-pyrophosphorylase"/>
</dbReference>
<protein>
    <recommendedName>
        <fullName evidence="5">Putative phosphoenolpyruvate synthase regulatory protein</fullName>
        <shortName evidence="5">PEP synthase regulatory protein</shortName>
        <shortName evidence="5">PSRP</shortName>
        <ecNumber evidence="5">2.7.11.33</ecNumber>
        <ecNumber evidence="5">2.7.4.28</ecNumber>
    </recommendedName>
    <alternativeName>
        <fullName evidence="5">Pyruvate, water dikinase regulatory protein</fullName>
    </alternativeName>
</protein>
<dbReference type="NCBIfam" id="NF003742">
    <property type="entry name" value="PRK05339.1"/>
    <property type="match status" value="1"/>
</dbReference>
<reference evidence="6 7" key="1">
    <citation type="submission" date="2011-01" db="EMBL/GenBank/DDBJ databases">
        <authorList>
            <person name="Muzny D."/>
            <person name="Qin X."/>
            <person name="Deng J."/>
            <person name="Jiang H."/>
            <person name="Liu Y."/>
            <person name="Qu J."/>
            <person name="Song X.-Z."/>
            <person name="Zhang L."/>
            <person name="Thornton R."/>
            <person name="Coyle M."/>
            <person name="Francisco L."/>
            <person name="Jackson L."/>
            <person name="Javaid M."/>
            <person name="Korchina V."/>
            <person name="Kovar C."/>
            <person name="Mata R."/>
            <person name="Mathew T."/>
            <person name="Ngo R."/>
            <person name="Nguyen L."/>
            <person name="Nguyen N."/>
            <person name="Okwuonu G."/>
            <person name="Ongeri F."/>
            <person name="Pham C."/>
            <person name="Simmons D."/>
            <person name="Wilczek-Boney K."/>
            <person name="Hale W."/>
            <person name="Jakkamsetti A."/>
            <person name="Pham P."/>
            <person name="Ruth R."/>
            <person name="San Lucas F."/>
            <person name="Warren J."/>
            <person name="Zhang J."/>
            <person name="Zhao Z."/>
            <person name="Zhou C."/>
            <person name="Zhu D."/>
            <person name="Lee S."/>
            <person name="Bess C."/>
            <person name="Blankenburg K."/>
            <person name="Forbes L."/>
            <person name="Fu Q."/>
            <person name="Gubbala S."/>
            <person name="Hirani K."/>
            <person name="Jayaseelan J.C."/>
            <person name="Lara F."/>
            <person name="Munidasa M."/>
            <person name="Palculict T."/>
            <person name="Patil S."/>
            <person name="Pu L.-L."/>
            <person name="Saada N."/>
            <person name="Tang L."/>
            <person name="Weissenberger G."/>
            <person name="Zhu Y."/>
            <person name="Hemphill L."/>
            <person name="Shang Y."/>
            <person name="Youmans B."/>
            <person name="Ayvaz T."/>
            <person name="Ross M."/>
            <person name="Santibanez J."/>
            <person name="Aqrawi P."/>
            <person name="Gross S."/>
            <person name="Joshi V."/>
            <person name="Fowler G."/>
            <person name="Nazareth L."/>
            <person name="Reid J."/>
            <person name="Worley K."/>
            <person name="Petrosino J."/>
            <person name="Highlander S."/>
            <person name="Gibbs R."/>
        </authorList>
    </citation>
    <scope>NUCLEOTIDE SEQUENCE [LARGE SCALE GENOMIC DNA]</scope>
    <source>
        <strain evidence="6 7">ATCC 33394</strain>
    </source>
</reference>
<evidence type="ECO:0000313" key="6">
    <source>
        <dbReference type="EMBL" id="EGC18484.1"/>
    </source>
</evidence>
<dbReference type="EC" id="2.7.4.28" evidence="5"/>
<comment type="caution">
    <text evidence="6">The sequence shown here is derived from an EMBL/GenBank/DDBJ whole genome shotgun (WGS) entry which is preliminary data.</text>
</comment>
<dbReference type="Pfam" id="PF03618">
    <property type="entry name" value="Kinase-PPPase"/>
    <property type="match status" value="1"/>
</dbReference>
<dbReference type="RefSeq" id="WP_003780984.1">
    <property type="nucleotide sequence ID" value="NZ_GL870929.1"/>
</dbReference>
<dbReference type="GO" id="GO:0043531">
    <property type="term" value="F:ADP binding"/>
    <property type="evidence" value="ECO:0007669"/>
    <property type="project" value="UniProtKB-UniRule"/>
</dbReference>
<evidence type="ECO:0000256" key="5">
    <source>
        <dbReference type="HAMAP-Rule" id="MF_01062"/>
    </source>
</evidence>
<dbReference type="GO" id="GO:0005524">
    <property type="term" value="F:ATP binding"/>
    <property type="evidence" value="ECO:0007669"/>
    <property type="project" value="InterPro"/>
</dbReference>
<keyword evidence="1 5" id="KW-0723">Serine/threonine-protein kinase</keyword>
<organism evidence="6 7">
    <name type="scientific">Kingella denitrificans ATCC 33394</name>
    <dbReference type="NCBI Taxonomy" id="888741"/>
    <lineage>
        <taxon>Bacteria</taxon>
        <taxon>Pseudomonadati</taxon>
        <taxon>Pseudomonadota</taxon>
        <taxon>Betaproteobacteria</taxon>
        <taxon>Neisseriales</taxon>
        <taxon>Neisseriaceae</taxon>
        <taxon>Kingella</taxon>
    </lineage>
</organism>